<sequence>MLPDTRRRVRPLVALPVEQEQDEKDSGFVVAIVAWARGATQPGAMTDAGAFSSAHVENLATCSDVIDLQVTKTPRVAEPNAGMASTFELVWDRVHPQLGECTPRVLWVRQVARLVATGNDSSALQLQMLQMLQILHSGSAWLRVVVSQRSTVMRKGEGVWRQDEEGVIRHRVAVR</sequence>
<accession>A0A151GNA3</accession>
<evidence type="ECO:0000313" key="2">
    <source>
        <dbReference type="Proteomes" id="UP000076580"/>
    </source>
</evidence>
<organism evidence="1 2">
    <name type="scientific">Drechmeria coniospora</name>
    <name type="common">Nematophagous fungus</name>
    <name type="synonym">Meria coniospora</name>
    <dbReference type="NCBI Taxonomy" id="98403"/>
    <lineage>
        <taxon>Eukaryota</taxon>
        <taxon>Fungi</taxon>
        <taxon>Dikarya</taxon>
        <taxon>Ascomycota</taxon>
        <taxon>Pezizomycotina</taxon>
        <taxon>Sordariomycetes</taxon>
        <taxon>Hypocreomycetidae</taxon>
        <taxon>Hypocreales</taxon>
        <taxon>Ophiocordycipitaceae</taxon>
        <taxon>Drechmeria</taxon>
    </lineage>
</organism>
<dbReference type="Proteomes" id="UP000076580">
    <property type="component" value="Chromosome 02"/>
</dbReference>
<dbReference type="AlphaFoldDB" id="A0A151GNA3"/>
<keyword evidence="2" id="KW-1185">Reference proteome</keyword>
<dbReference type="RefSeq" id="XP_040657928.1">
    <property type="nucleotide sequence ID" value="XM_040802895.1"/>
</dbReference>
<dbReference type="EMBL" id="LAYC01000002">
    <property type="protein sequence ID" value="KYK58576.1"/>
    <property type="molecule type" value="Genomic_DNA"/>
</dbReference>
<protein>
    <submittedName>
        <fullName evidence="1">Uncharacterized protein</fullName>
    </submittedName>
</protein>
<gene>
    <name evidence="1" type="ORF">DCS_05593</name>
</gene>
<name>A0A151GNA3_DRECN</name>
<evidence type="ECO:0000313" key="1">
    <source>
        <dbReference type="EMBL" id="KYK58576.1"/>
    </source>
</evidence>
<reference evidence="1 2" key="1">
    <citation type="journal article" date="2016" name="Sci. Rep.">
        <title>Insights into Adaptations to a Near-Obligate Nematode Endoparasitic Lifestyle from the Finished Genome of Drechmeria coniospora.</title>
        <authorList>
            <person name="Zhang L."/>
            <person name="Zhou Z."/>
            <person name="Guo Q."/>
            <person name="Fokkens L."/>
            <person name="Miskei M."/>
            <person name="Pocsi I."/>
            <person name="Zhang W."/>
            <person name="Chen M."/>
            <person name="Wang L."/>
            <person name="Sun Y."/>
            <person name="Donzelli B.G."/>
            <person name="Gibson D.M."/>
            <person name="Nelson D.R."/>
            <person name="Luo J.G."/>
            <person name="Rep M."/>
            <person name="Liu H."/>
            <person name="Yang S."/>
            <person name="Wang J."/>
            <person name="Krasnoff S.B."/>
            <person name="Xu Y."/>
            <person name="Molnar I."/>
            <person name="Lin M."/>
        </authorList>
    </citation>
    <scope>NUCLEOTIDE SEQUENCE [LARGE SCALE GENOMIC DNA]</scope>
    <source>
        <strain evidence="1 2">ARSEF 6962</strain>
    </source>
</reference>
<dbReference type="InParanoid" id="A0A151GNA3"/>
<comment type="caution">
    <text evidence="1">The sequence shown here is derived from an EMBL/GenBank/DDBJ whole genome shotgun (WGS) entry which is preliminary data.</text>
</comment>
<dbReference type="GeneID" id="63718236"/>
<proteinExistence type="predicted"/>